<dbReference type="EMBL" id="LVKB01000018">
    <property type="protein sequence ID" value="ORD97569.1"/>
    <property type="molecule type" value="Genomic_DNA"/>
</dbReference>
<proteinExistence type="predicted"/>
<gene>
    <name evidence="2" type="ORF">A0H76_2123</name>
    <name evidence="1" type="ORF">HERIO_581</name>
</gene>
<sequence length="202" mass="24142">MDKDLKWITKPEVNIPNYYKLELEVNKDNKKHDDRLDNDFKKVYIDPLEVINISVLDEILNFESKKLQFLKETDVIDRRYFVKKSERSEAFKRIEQHNKLTSVFNYQRHLQNSFNTVDEKDNDVIEEYPLFLNNENYILVSGLPNTEFEFFNLLEEGDVKSKVTVNGSKKSFMKQKSDKYLIISIKDGNGYFNYCDQIHKLF</sequence>
<dbReference type="VEuPathDB" id="MicrosporidiaDB:HERIO_581"/>
<accession>A0A1X0QFU6</accession>
<keyword evidence="3" id="KW-1185">Reference proteome</keyword>
<dbReference type="Proteomes" id="UP000192356">
    <property type="component" value="Unassembled WGS sequence"/>
</dbReference>
<dbReference type="EMBL" id="LTAI01000537">
    <property type="protein sequence ID" value="ORD98649.1"/>
    <property type="molecule type" value="Genomic_DNA"/>
</dbReference>
<evidence type="ECO:0000313" key="1">
    <source>
        <dbReference type="EMBL" id="ORD97569.1"/>
    </source>
</evidence>
<organism evidence="2 4">
    <name type="scientific">Hepatospora eriocheir</name>
    <dbReference type="NCBI Taxonomy" id="1081669"/>
    <lineage>
        <taxon>Eukaryota</taxon>
        <taxon>Fungi</taxon>
        <taxon>Fungi incertae sedis</taxon>
        <taxon>Microsporidia</taxon>
        <taxon>Hepatosporidae</taxon>
        <taxon>Hepatospora</taxon>
    </lineage>
</organism>
<evidence type="ECO:0000313" key="3">
    <source>
        <dbReference type="Proteomes" id="UP000192356"/>
    </source>
</evidence>
<evidence type="ECO:0000313" key="4">
    <source>
        <dbReference type="Proteomes" id="UP000192501"/>
    </source>
</evidence>
<dbReference type="Proteomes" id="UP000192501">
    <property type="component" value="Unassembled WGS sequence"/>
</dbReference>
<dbReference type="AlphaFoldDB" id="A0A1X0QFU6"/>
<dbReference type="OrthoDB" id="2194207at2759"/>
<evidence type="ECO:0000313" key="2">
    <source>
        <dbReference type="EMBL" id="ORD98649.1"/>
    </source>
</evidence>
<reference evidence="3 4" key="1">
    <citation type="journal article" date="2017" name="Environ. Microbiol.">
        <title>Decay of the glycolytic pathway and adaptation to intranuclear parasitism within Enterocytozoonidae microsporidia.</title>
        <authorList>
            <person name="Wiredu Boakye D."/>
            <person name="Jaroenlak P."/>
            <person name="Prachumwat A."/>
            <person name="Williams T.A."/>
            <person name="Bateman K.S."/>
            <person name="Itsathitphaisarn O."/>
            <person name="Sritunyalucksana K."/>
            <person name="Paszkiewicz K.H."/>
            <person name="Moore K.A."/>
            <person name="Stentiford G.D."/>
            <person name="Williams B.A."/>
        </authorList>
    </citation>
    <scope>NUCLEOTIDE SEQUENCE [LARGE SCALE GENOMIC DNA]</scope>
    <source>
        <strain evidence="4">canceri</strain>
        <strain evidence="2">Canceri</strain>
        <strain evidence="1 3">GB1</strain>
    </source>
</reference>
<name>A0A1X0QFU6_9MICR</name>
<comment type="caution">
    <text evidence="2">The sequence shown here is derived from an EMBL/GenBank/DDBJ whole genome shotgun (WGS) entry which is preliminary data.</text>
</comment>
<protein>
    <submittedName>
        <fullName evidence="2">Uncharacterized protein</fullName>
    </submittedName>
</protein>
<dbReference type="VEuPathDB" id="MicrosporidiaDB:A0H76_2123"/>